<feature type="compositionally biased region" description="Low complexity" evidence="1">
    <location>
        <begin position="778"/>
        <end position="821"/>
    </location>
</feature>
<dbReference type="CDD" id="cd07067">
    <property type="entry name" value="HP_PGM_like"/>
    <property type="match status" value="1"/>
</dbReference>
<dbReference type="OrthoDB" id="496981at2759"/>
<dbReference type="PANTHER" id="PTHR48100">
    <property type="entry name" value="BROAD-SPECIFICITY PHOSPHATASE YOR283W-RELATED"/>
    <property type="match status" value="1"/>
</dbReference>
<keyword evidence="4" id="KW-1185">Reference proteome</keyword>
<comment type="caution">
    <text evidence="3">The sequence shown here is derived from an EMBL/GenBank/DDBJ whole genome shotgun (WGS) entry which is preliminary data.</text>
</comment>
<dbReference type="PANTHER" id="PTHR48100:SF32">
    <property type="entry name" value="ANCHORED PROTEIN, PUTATIVE (AFU_ORTHOLOGUE AFUA_1G10590)-RELATED"/>
    <property type="match status" value="1"/>
</dbReference>
<dbReference type="GO" id="GO:0016791">
    <property type="term" value="F:phosphatase activity"/>
    <property type="evidence" value="ECO:0007669"/>
    <property type="project" value="TreeGrafter"/>
</dbReference>
<feature type="signal peptide" evidence="2">
    <location>
        <begin position="1"/>
        <end position="21"/>
    </location>
</feature>
<dbReference type="Proteomes" id="UP000256328">
    <property type="component" value="Unassembled WGS sequence"/>
</dbReference>
<dbReference type="Pfam" id="PF00300">
    <property type="entry name" value="His_Phos_1"/>
    <property type="match status" value="1"/>
</dbReference>
<feature type="compositionally biased region" description="Low complexity" evidence="1">
    <location>
        <begin position="836"/>
        <end position="852"/>
    </location>
</feature>
<evidence type="ECO:0000256" key="1">
    <source>
        <dbReference type="SAM" id="MobiDB-lite"/>
    </source>
</evidence>
<accession>A0A3D8RWG2</accession>
<dbReference type="InterPro" id="IPR029033">
    <property type="entry name" value="His_PPase_superfam"/>
</dbReference>
<keyword evidence="2" id="KW-0732">Signal</keyword>
<dbReference type="InterPro" id="IPR050275">
    <property type="entry name" value="PGM_Phosphatase"/>
</dbReference>
<evidence type="ECO:0008006" key="5">
    <source>
        <dbReference type="Google" id="ProtNLM"/>
    </source>
</evidence>
<feature type="chain" id="PRO_5017541755" description="Phosphoglycerate mutase-like protein" evidence="2">
    <location>
        <begin position="22"/>
        <end position="892"/>
    </location>
</feature>
<feature type="region of interest" description="Disordered" evidence="1">
    <location>
        <begin position="729"/>
        <end position="748"/>
    </location>
</feature>
<organism evidence="3 4">
    <name type="scientific">Coleophoma crateriformis</name>
    <dbReference type="NCBI Taxonomy" id="565419"/>
    <lineage>
        <taxon>Eukaryota</taxon>
        <taxon>Fungi</taxon>
        <taxon>Dikarya</taxon>
        <taxon>Ascomycota</taxon>
        <taxon>Pezizomycotina</taxon>
        <taxon>Leotiomycetes</taxon>
        <taxon>Helotiales</taxon>
        <taxon>Dermateaceae</taxon>
        <taxon>Coleophoma</taxon>
    </lineage>
</organism>
<proteinExistence type="predicted"/>
<dbReference type="EMBL" id="PDLN01000008">
    <property type="protein sequence ID" value="RDW78393.1"/>
    <property type="molecule type" value="Genomic_DNA"/>
</dbReference>
<evidence type="ECO:0000313" key="3">
    <source>
        <dbReference type="EMBL" id="RDW78393.1"/>
    </source>
</evidence>
<name>A0A3D8RWG2_9HELO</name>
<feature type="region of interest" description="Disordered" evidence="1">
    <location>
        <begin position="778"/>
        <end position="865"/>
    </location>
</feature>
<evidence type="ECO:0000313" key="4">
    <source>
        <dbReference type="Proteomes" id="UP000256328"/>
    </source>
</evidence>
<feature type="compositionally biased region" description="Polar residues" evidence="1">
    <location>
        <begin position="822"/>
        <end position="833"/>
    </location>
</feature>
<dbReference type="Gene3D" id="3.40.50.1240">
    <property type="entry name" value="Phosphoglycerate mutase-like"/>
    <property type="match status" value="1"/>
</dbReference>
<feature type="compositionally biased region" description="Low complexity" evidence="1">
    <location>
        <begin position="730"/>
        <end position="748"/>
    </location>
</feature>
<sequence length="892" mass="91559">MSRSMLAWAATALSLLSSVEASYLQYSTVDGFFLQDVSSTDASTFDYTSTNFGLINQTYSTDAAFDPSGTKTQWERFENYVNLLNSQTNSSTNYKILYIGRHGEGWHNVGAKNENPEQITNLLAWTDGDAAWNCYWSELDGNGTIVWADAHITPNGIAQAQIANTFWTSQIANQKQSLPQSYYTSPLSRCLETVNITFSGLTEQVPTVKELFREGISMHTCDRRSNKTYIHDSFPTYDIEAGFTEDDELWKGFEGETSAAQDARSKTVLDEVFSTDSNTFLSITTHSGEGASLLRVLGHRTFSLVTGAVIPVLVEARVISGSATTTSFSSWSAAATCTQPPLSTLTNGACVCPSGTASSTVLSTSPASINATITSTSSLPTGTGVTGSSGISSSAVYTNSTRSVSCSKKSTSAPSATSCPVALVTKVVYTTGKSTVTLCAKCSASALCPPESTKTYTTTAEVTTAVCPVSTSVLSANGTSILPTGPVSTTLPMSISSIKPSSNATVPTASKKSCSKSHSISSSALVSASTASATKLTTSTVTTTDVVTISKCAPTVTDCPYTTSPVVSTTVYSYTTVCPVTETEAASSSITTKAAPSVTSAELTTSSATSTKLTTSTVTTTDVITISKCAPTVTDCPYTTTPVVSTIVYSYTTVCPVTETESVSSGITTKSALSATSAKLTTSTVVTTEIITISQCASTVTNCPFTTSPVLSSTVYSYTTVCPVTEIEASPSGTSTKGASSASSPVQTGATSAVVTETVVPVSPSEITQVISVKTTATSEAASSVGSASTTGAPSASSPAEASSGSKSATGATSAKTGSSSPPYTAGNSTTAIHVSGSGISTHSSMISTSTTRVSESAAPTQTQNVVSTGGASKMESGLAAAVGLAFAVLFL</sequence>
<feature type="compositionally biased region" description="Polar residues" evidence="1">
    <location>
        <begin position="853"/>
        <end position="865"/>
    </location>
</feature>
<reference evidence="3 4" key="1">
    <citation type="journal article" date="2018" name="IMA Fungus">
        <title>IMA Genome-F 9: Draft genome sequence of Annulohypoxylon stygium, Aspergillus mulundensis, Berkeleyomyces basicola (syn. Thielaviopsis basicola), Ceratocystis smalleyi, two Cercospora beticola strains, Coleophoma cylindrospora, Fusarium fracticaudum, Phialophora cf. hyalina, and Morchella septimelata.</title>
        <authorList>
            <person name="Wingfield B.D."/>
            <person name="Bills G.F."/>
            <person name="Dong Y."/>
            <person name="Huang W."/>
            <person name="Nel W.J."/>
            <person name="Swalarsk-Parry B.S."/>
            <person name="Vaghefi N."/>
            <person name="Wilken P.M."/>
            <person name="An Z."/>
            <person name="de Beer Z.W."/>
            <person name="De Vos L."/>
            <person name="Chen L."/>
            <person name="Duong T.A."/>
            <person name="Gao Y."/>
            <person name="Hammerbacher A."/>
            <person name="Kikkert J.R."/>
            <person name="Li Y."/>
            <person name="Li H."/>
            <person name="Li K."/>
            <person name="Li Q."/>
            <person name="Liu X."/>
            <person name="Ma X."/>
            <person name="Naidoo K."/>
            <person name="Pethybridge S.J."/>
            <person name="Sun J."/>
            <person name="Steenkamp E.T."/>
            <person name="van der Nest M.A."/>
            <person name="van Wyk S."/>
            <person name="Wingfield M.J."/>
            <person name="Xiong C."/>
            <person name="Yue Q."/>
            <person name="Zhang X."/>
        </authorList>
    </citation>
    <scope>NUCLEOTIDE SEQUENCE [LARGE SCALE GENOMIC DNA]</scope>
    <source>
        <strain evidence="3 4">BP5796</strain>
    </source>
</reference>
<dbReference type="GO" id="GO:0005737">
    <property type="term" value="C:cytoplasm"/>
    <property type="evidence" value="ECO:0007669"/>
    <property type="project" value="TreeGrafter"/>
</dbReference>
<dbReference type="SUPFAM" id="SSF53254">
    <property type="entry name" value="Phosphoglycerate mutase-like"/>
    <property type="match status" value="1"/>
</dbReference>
<dbReference type="InterPro" id="IPR013078">
    <property type="entry name" value="His_Pase_superF_clade-1"/>
</dbReference>
<dbReference type="AlphaFoldDB" id="A0A3D8RWG2"/>
<protein>
    <recommendedName>
        <fullName evidence="5">Phosphoglycerate mutase-like protein</fullName>
    </recommendedName>
</protein>
<evidence type="ECO:0000256" key="2">
    <source>
        <dbReference type="SAM" id="SignalP"/>
    </source>
</evidence>
<gene>
    <name evidence="3" type="ORF">BP5796_06245</name>
</gene>